<dbReference type="PANTHER" id="PTHR34986:SF1">
    <property type="entry name" value="PROTEIN YIAL"/>
    <property type="match status" value="1"/>
</dbReference>
<reference evidence="1" key="1">
    <citation type="journal article" date="2021" name="PeerJ">
        <title>Extensive microbial diversity within the chicken gut microbiome revealed by metagenomics and culture.</title>
        <authorList>
            <person name="Gilroy R."/>
            <person name="Ravi A."/>
            <person name="Getino M."/>
            <person name="Pursley I."/>
            <person name="Horton D.L."/>
            <person name="Alikhan N.F."/>
            <person name="Baker D."/>
            <person name="Gharbi K."/>
            <person name="Hall N."/>
            <person name="Watson M."/>
            <person name="Adriaenssens E.M."/>
            <person name="Foster-Nyarko E."/>
            <person name="Jarju S."/>
            <person name="Secka A."/>
            <person name="Antonio M."/>
            <person name="Oren A."/>
            <person name="Chaudhuri R.R."/>
            <person name="La Ragione R."/>
            <person name="Hildebrand F."/>
            <person name="Pallen M.J."/>
        </authorList>
    </citation>
    <scope>NUCLEOTIDE SEQUENCE</scope>
    <source>
        <strain evidence="1">ChiHcolR34-3080</strain>
    </source>
</reference>
<accession>A0A9D1TX00</accession>
<sequence length="158" mass="16670">MIYDTLNNLPNYLGMSANLDTAIEYIMARDIATLPEGRTRVDGEAVTVEVRTLTPQSGERADFVCREGCLTLLTDLAGSEMFEVSLGEFAVKKPAAGDAPAQGSAPTSAAGMLCEGRFALFLAGEPYKAGIKAQGCGKVRQAAFLIALDEDGEEDAEG</sequence>
<name>A0A9D1TX00_9FIRM</name>
<reference evidence="1" key="2">
    <citation type="submission" date="2021-04" db="EMBL/GenBank/DDBJ databases">
        <authorList>
            <person name="Gilroy R."/>
        </authorList>
    </citation>
    <scope>NUCLEOTIDE SEQUENCE</scope>
    <source>
        <strain evidence="1">ChiHcolR34-3080</strain>
    </source>
</reference>
<organism evidence="1 2">
    <name type="scientific">Candidatus Faecalibacterium intestinigallinarum</name>
    <dbReference type="NCBI Taxonomy" id="2838581"/>
    <lineage>
        <taxon>Bacteria</taxon>
        <taxon>Bacillati</taxon>
        <taxon>Bacillota</taxon>
        <taxon>Clostridia</taxon>
        <taxon>Eubacteriales</taxon>
        <taxon>Oscillospiraceae</taxon>
        <taxon>Faecalibacterium</taxon>
    </lineage>
</organism>
<dbReference type="Gene3D" id="2.60.120.370">
    <property type="entry name" value="YhcH/YjgK/YiaL"/>
    <property type="match status" value="1"/>
</dbReference>
<dbReference type="AlphaFoldDB" id="A0A9D1TX00"/>
<dbReference type="Proteomes" id="UP000823933">
    <property type="component" value="Unassembled WGS sequence"/>
</dbReference>
<evidence type="ECO:0000313" key="2">
    <source>
        <dbReference type="Proteomes" id="UP000823933"/>
    </source>
</evidence>
<dbReference type="PANTHER" id="PTHR34986">
    <property type="entry name" value="EVOLVED BETA-GALACTOSIDASE SUBUNIT BETA"/>
    <property type="match status" value="1"/>
</dbReference>
<dbReference type="SUPFAM" id="SSF51197">
    <property type="entry name" value="Clavaminate synthase-like"/>
    <property type="match status" value="1"/>
</dbReference>
<dbReference type="InterPro" id="IPR037012">
    <property type="entry name" value="NanQ/TabA/YiaL_sf"/>
</dbReference>
<dbReference type="InterPro" id="IPR004375">
    <property type="entry name" value="NanQ/TabA/YiaL"/>
</dbReference>
<protein>
    <submittedName>
        <fullName evidence="1">YhcH/YjgK/YiaL family protein</fullName>
    </submittedName>
</protein>
<dbReference type="GO" id="GO:0005829">
    <property type="term" value="C:cytosol"/>
    <property type="evidence" value="ECO:0007669"/>
    <property type="project" value="TreeGrafter"/>
</dbReference>
<dbReference type="EMBL" id="DXHQ01000100">
    <property type="protein sequence ID" value="HIW09452.1"/>
    <property type="molecule type" value="Genomic_DNA"/>
</dbReference>
<proteinExistence type="predicted"/>
<evidence type="ECO:0000313" key="1">
    <source>
        <dbReference type="EMBL" id="HIW09452.1"/>
    </source>
</evidence>
<gene>
    <name evidence="1" type="ORF">H9890_08660</name>
</gene>
<comment type="caution">
    <text evidence="1">The sequence shown here is derived from an EMBL/GenBank/DDBJ whole genome shotgun (WGS) entry which is preliminary data.</text>
</comment>
<dbReference type="Pfam" id="PF04074">
    <property type="entry name" value="DUF386"/>
    <property type="match status" value="1"/>
</dbReference>